<evidence type="ECO:0000313" key="2">
    <source>
        <dbReference type="EMBL" id="MBU5628137.1"/>
    </source>
</evidence>
<dbReference type="EMBL" id="JAHLQN010000001">
    <property type="protein sequence ID" value="MBU5628137.1"/>
    <property type="molecule type" value="Genomic_DNA"/>
</dbReference>
<feature type="domain" description="YodL-like" evidence="1">
    <location>
        <begin position="437"/>
        <end position="542"/>
    </location>
</feature>
<accession>A0ABS6FDA9</accession>
<name>A0ABS6FDA9_9FIRM</name>
<evidence type="ECO:0000259" key="1">
    <source>
        <dbReference type="Pfam" id="PF14191"/>
    </source>
</evidence>
<sequence length="550" mass="61727">MDVAGLLRLNIRRRAPGQVYVDCPICGDRRGKMNLNTGKDLWRCNYCGEGGGMLSLYAKVYGVSNSDAYREICDALAVNGFSPDYTVPEKTTPAEAEQSDAASVQEVHQTLSMLLSMLTLIPAHRTHLQSVRGLSDDEITRFGFKSTPPPFLCRSLTNRLVKAGCRVQGVPGFYVDDNGCWTVKFHQRTSGIIIPIFGVDGLIHGAQIRLDHPLKDKDDPPEKTGVKYLTLSSTGKRMGTTSGSPIHFVGDPCSRVVYVTEGCLKADVAHALMHRTFVATLGVNNTAKLDGLFAFLHRNGTEEIIEAEDMDKYSNEMVEKGASKIYALAARHGMRCRRLTWNPNYKGIDDWQLALRRKEQKMKEDPGMTFKEQYLNGLCGLEMLETCTEKWHAMKVDSISLRDYLGLTEQEYDAYLQTTPGVSFQELLDSQRKTQRFRVYQLDLEHGETRAFAFGGIDALHKAGFQQPPAAEYTLVYDGELICPVGQDERDILERIFARYNQALPPDYHGRSIAPSDVLELYDESERRYFYCDMAGFVQVKFSPALAKKA</sequence>
<keyword evidence="3" id="KW-1185">Reference proteome</keyword>
<dbReference type="InterPro" id="IPR025923">
    <property type="entry name" value="YodL-like_dom"/>
</dbReference>
<comment type="caution">
    <text evidence="2">The sequence shown here is derived from an EMBL/GenBank/DDBJ whole genome shotgun (WGS) entry which is preliminary data.</text>
</comment>
<dbReference type="Pfam" id="PF14191">
    <property type="entry name" value="YodL"/>
    <property type="match status" value="1"/>
</dbReference>
<proteinExistence type="predicted"/>
<dbReference type="Proteomes" id="UP000787672">
    <property type="component" value="Unassembled WGS sequence"/>
</dbReference>
<gene>
    <name evidence="2" type="ORF">KQI82_14590</name>
</gene>
<protein>
    <submittedName>
        <fullName evidence="2">DNA primase</fullName>
    </submittedName>
</protein>
<evidence type="ECO:0000313" key="3">
    <source>
        <dbReference type="Proteomes" id="UP000787672"/>
    </source>
</evidence>
<dbReference type="InterPro" id="IPR034154">
    <property type="entry name" value="TOPRIM_DnaG/twinkle"/>
</dbReference>
<organism evidence="2 3">
    <name type="scientific">Dysosmobacter acutus</name>
    <dbReference type="NCBI Taxonomy" id="2841504"/>
    <lineage>
        <taxon>Bacteria</taxon>
        <taxon>Bacillati</taxon>
        <taxon>Bacillota</taxon>
        <taxon>Clostridia</taxon>
        <taxon>Eubacteriales</taxon>
        <taxon>Oscillospiraceae</taxon>
        <taxon>Dysosmobacter</taxon>
    </lineage>
</organism>
<reference evidence="2 3" key="1">
    <citation type="submission" date="2021-06" db="EMBL/GenBank/DDBJ databases">
        <authorList>
            <person name="Sun Q."/>
            <person name="Li D."/>
        </authorList>
    </citation>
    <scope>NUCLEOTIDE SEQUENCE [LARGE SCALE GENOMIC DNA]</scope>
    <source>
        <strain evidence="2 3">MSJ-2</strain>
    </source>
</reference>
<dbReference type="CDD" id="cd01029">
    <property type="entry name" value="TOPRIM_primases"/>
    <property type="match status" value="1"/>
</dbReference>